<dbReference type="SUPFAM" id="SSF57850">
    <property type="entry name" value="RING/U-box"/>
    <property type="match status" value="1"/>
</dbReference>
<dbReference type="OrthoDB" id="299997at2759"/>
<dbReference type="GO" id="GO:0043577">
    <property type="term" value="P:chemotropism"/>
    <property type="evidence" value="ECO:0007669"/>
    <property type="project" value="EnsemblFungi"/>
</dbReference>
<dbReference type="GO" id="GO:0004861">
    <property type="term" value="F:cyclin-dependent protein serine/threonine kinase inhibitor activity"/>
    <property type="evidence" value="ECO:0007669"/>
    <property type="project" value="EnsemblFungi"/>
</dbReference>
<feature type="compositionally biased region" description="Basic and acidic residues" evidence="2">
    <location>
        <begin position="10"/>
        <end position="26"/>
    </location>
</feature>
<accession>G0W5I9</accession>
<dbReference type="eggNOG" id="ENOG502QSDX">
    <property type="taxonomic scope" value="Eukaryota"/>
</dbReference>
<evidence type="ECO:0000313" key="4">
    <source>
        <dbReference type="EMBL" id="CCD23050.1"/>
    </source>
</evidence>
<dbReference type="GO" id="GO:0051457">
    <property type="term" value="P:maintenance of protein location in nucleus"/>
    <property type="evidence" value="ECO:0007669"/>
    <property type="project" value="EnsemblFungi"/>
</dbReference>
<dbReference type="InterPro" id="IPR001841">
    <property type="entry name" value="Znf_RING"/>
</dbReference>
<evidence type="ECO:0000259" key="3">
    <source>
        <dbReference type="PROSITE" id="PS50089"/>
    </source>
</evidence>
<dbReference type="EMBL" id="HE580268">
    <property type="protein sequence ID" value="CCD23050.1"/>
    <property type="molecule type" value="Genomic_DNA"/>
</dbReference>
<keyword evidence="1" id="KW-0863">Zinc-finger</keyword>
<reference evidence="4 5" key="1">
    <citation type="journal article" date="2011" name="Proc. Natl. Acad. Sci. U.S.A.">
        <title>Evolutionary erosion of yeast sex chromosomes by mating-type switching accidents.</title>
        <authorList>
            <person name="Gordon J.L."/>
            <person name="Armisen D."/>
            <person name="Proux-Wera E."/>
            <person name="Oheigeartaigh S.S."/>
            <person name="Byrne K.P."/>
            <person name="Wolfe K.H."/>
        </authorList>
    </citation>
    <scope>NUCLEOTIDE SEQUENCE [LARGE SCALE GENOMIC DNA]</scope>
    <source>
        <strain evidence="5">ATCC 10597 / BCRC 20456 / CBS 421 / NBRC 0211 / NRRL Y-12639</strain>
    </source>
</reference>
<dbReference type="OMA" id="FIGMINK"/>
<dbReference type="HOGENOM" id="CLU_341046_0_0_1"/>
<dbReference type="PROSITE" id="PS50089">
    <property type="entry name" value="ZF_RING_2"/>
    <property type="match status" value="1"/>
</dbReference>
<evidence type="ECO:0000313" key="5">
    <source>
        <dbReference type="Proteomes" id="UP000000689"/>
    </source>
</evidence>
<keyword evidence="1" id="KW-0862">Zinc</keyword>
<keyword evidence="5" id="KW-1185">Reference proteome</keyword>
<feature type="domain" description="RING-type" evidence="3">
    <location>
        <begin position="200"/>
        <end position="250"/>
    </location>
</feature>
<dbReference type="RefSeq" id="XP_003668293.1">
    <property type="nucleotide sequence ID" value="XM_003668245.1"/>
</dbReference>
<dbReference type="GO" id="GO:0005737">
    <property type="term" value="C:cytoplasm"/>
    <property type="evidence" value="ECO:0007669"/>
    <property type="project" value="EnsemblFungi"/>
</dbReference>
<feature type="compositionally biased region" description="Low complexity" evidence="2">
    <location>
        <begin position="93"/>
        <end position="107"/>
    </location>
</feature>
<dbReference type="Proteomes" id="UP000000689">
    <property type="component" value="Chromosome 2"/>
</dbReference>
<feature type="compositionally biased region" description="Polar residues" evidence="2">
    <location>
        <begin position="54"/>
        <end position="70"/>
    </location>
</feature>
<dbReference type="STRING" id="1071378.G0W5I9"/>
<dbReference type="GO" id="GO:0043332">
    <property type="term" value="C:mating projection tip"/>
    <property type="evidence" value="ECO:0007669"/>
    <property type="project" value="EnsemblFungi"/>
</dbReference>
<dbReference type="GO" id="GO:0120171">
    <property type="term" value="C:Cdc24p-Far1p-Gbetagamma complex"/>
    <property type="evidence" value="ECO:0007669"/>
    <property type="project" value="EnsemblFungi"/>
</dbReference>
<dbReference type="GO" id="GO:0000751">
    <property type="term" value="P:mitotic cell cycle G1 arrest in response to pheromone"/>
    <property type="evidence" value="ECO:0007669"/>
    <property type="project" value="EnsemblFungi"/>
</dbReference>
<organism evidence="4 5">
    <name type="scientific">Naumovozyma dairenensis (strain ATCC 10597 / BCRC 20456 / CBS 421 / NBRC 0211 / NRRL Y-12639)</name>
    <name type="common">Saccharomyces dairenensis</name>
    <dbReference type="NCBI Taxonomy" id="1071378"/>
    <lineage>
        <taxon>Eukaryota</taxon>
        <taxon>Fungi</taxon>
        <taxon>Dikarya</taxon>
        <taxon>Ascomycota</taxon>
        <taxon>Saccharomycotina</taxon>
        <taxon>Saccharomycetes</taxon>
        <taxon>Saccharomycetales</taxon>
        <taxon>Saccharomycetaceae</taxon>
        <taxon>Naumovozyma</taxon>
    </lineage>
</organism>
<dbReference type="AlphaFoldDB" id="G0W5I9"/>
<feature type="region of interest" description="Disordered" evidence="2">
    <location>
        <begin position="1"/>
        <end position="107"/>
    </location>
</feature>
<evidence type="ECO:0000256" key="2">
    <source>
        <dbReference type="SAM" id="MobiDB-lite"/>
    </source>
</evidence>
<name>G0W5I9_NAUDC</name>
<gene>
    <name evidence="4" type="primary">NDAI0B00160</name>
    <name evidence="4" type="ordered locus">NDAI_0B00160</name>
</gene>
<evidence type="ECO:0000256" key="1">
    <source>
        <dbReference type="PROSITE-ProRule" id="PRU00175"/>
    </source>
</evidence>
<sequence length="765" mass="87471">MQLTTPTRFAFDKRVHSPPSIERENSKSSPSKFLRSLSGKAFRNKTPNLKLKQNDTFQIPNTVTPSSTLRMSKRQNVPKPLDLSKPLSPPPSLQKSTSISSLSSSNQKKNSRASLDFSLDSLNSPVNIFPSRYPKNLTSSLLRETISANSTLNTNDNIVICTDTNEDPYLEEDSPTYLSSLRRNVKTTNSGPKKYIGEKCSMCEEMINYTFQGEKVLELTCNHISHYECYLTILDSIYFNEKFPDCKICHKMVKPKDDELLQEMGSKILTGLDSNQHKMDNDITMNIETGIGPTQEQWLNLNSARGGSGSFGIPQFTPRDQVIHTADISSNGFRTPLLSSTNDAVFSRHPVQNTELFNHTLEDEQRQDIDNGLDYELNIFLAPDDIKMDCTNKGHQEFNPEDEVELRNRINQYFESKECGSIIMIRRVKYSTDGEQWTDSIIYFYENYILLFDCNFAHNDLIEKKLLGKIPMDQLYKVTEFNSNELLLDLKSTVLPEVYLQFPSVFSETLSSKWKYYLEKINNCDVKPIEEGCFPTLNQLTVTAWDIIPISFIEKINQLYSADQISKPWEIINRNVPLEVIICLNLSCAIEDEQDKYQLFLREALATIRSNLNKEDKFGLVLVGKDGSGNIGEYGTFIGTIENEWDGWDDIIDNMTIIKKEVFIDSSKELLKMLEAGCKIACTSDNNIPEDGGEQKVVKQMIILRSSNEEPIFENEKETKKLKRFEDQIRKDYQFNILTISVDDIANDYTAKFESIINELHRSLA</sequence>
<dbReference type="KEGG" id="ndi:NDAI_0B00160"/>
<keyword evidence="1" id="KW-0479">Metal-binding</keyword>
<protein>
    <recommendedName>
        <fullName evidence="3">RING-type domain-containing protein</fullName>
    </recommendedName>
</protein>
<proteinExistence type="predicted"/>
<dbReference type="GO" id="GO:0005634">
    <property type="term" value="C:nucleus"/>
    <property type="evidence" value="ECO:0007669"/>
    <property type="project" value="EnsemblFungi"/>
</dbReference>
<dbReference type="GO" id="GO:0008270">
    <property type="term" value="F:zinc ion binding"/>
    <property type="evidence" value="ECO:0007669"/>
    <property type="project" value="UniProtKB-KW"/>
</dbReference>
<dbReference type="GeneID" id="11498240"/>